<dbReference type="Gene3D" id="3.50.50.60">
    <property type="entry name" value="FAD/NAD(P)-binding domain"/>
    <property type="match status" value="1"/>
</dbReference>
<keyword evidence="1 3" id="KW-0560">Oxidoreductase</keyword>
<dbReference type="Proteomes" id="UP001226020">
    <property type="component" value="Unassembled WGS sequence"/>
</dbReference>
<reference evidence="3 4" key="1">
    <citation type="journal article" date="2023" name="Front. Microbiol.">
        <title>Phylogeography and host specificity of Pasteurellaceae pathogenic to sea-farmed fish in the north-east Atlantic.</title>
        <authorList>
            <person name="Gulla S."/>
            <person name="Colquhoun D.J."/>
            <person name="Olsen A.B."/>
            <person name="Spilsberg B."/>
            <person name="Lagesen K."/>
            <person name="Aakesson C.P."/>
            <person name="Strom S."/>
            <person name="Manji F."/>
            <person name="Birkbeck T.H."/>
            <person name="Nilsen H.K."/>
        </authorList>
    </citation>
    <scope>NUCLEOTIDE SEQUENCE [LARGE SCALE GENOMIC DNA]</scope>
    <source>
        <strain evidence="3 4">NVIB3131</strain>
    </source>
</reference>
<feature type="domain" description="FAD dependent oxidoreductase" evidence="2">
    <location>
        <begin position="34"/>
        <end position="386"/>
    </location>
</feature>
<protein>
    <submittedName>
        <fullName evidence="3">FAD-binding oxidoreductase</fullName>
        <ecNumber evidence="3">1.-.-.-</ecNumber>
    </submittedName>
</protein>
<sequence length="431" mass="48233">MLNFAYQEHKKTYYSDTANIQFKFTHLSQNQTADVCIIGAGFTGLSTALELAEQGKSVIVLDGARVGFGASGRSGGQAINGFEEGVESYIRELGLEKTRKIWDMSLEALDIIQERIKKYNIQCDWQQGYATLALNERRMEELELSRKIVRDIFDYKYSQIWDKQQLQQHLNSDIYHGALYDSLSGHLHPLNYCLGLAKACQDLGVQIYEHSPVIALDVTTSKITVKTEKATVIAQDVVLATNAYISGLSDKIHFGIANKILPVESFIIATEPLEQKVADNIINNGMSVCDSNYLLNYYRLSADNRLLFGSDSSNNTDMIAKMRKNMLNVFPHLESVKIDYGWGGPIDMTLNSAPHFGRIQPNLYFAQGFSGHGVALTGLAGRIISEAICGNDERLAIFEQLNVPSLWGGKLVKKAALYVGMRYYRFLDKFC</sequence>
<dbReference type="AlphaFoldDB" id="A0AAW8CH94"/>
<dbReference type="GeneID" id="300271608"/>
<gene>
    <name evidence="3" type="ORF">QJU57_04780</name>
</gene>
<evidence type="ECO:0000259" key="2">
    <source>
        <dbReference type="Pfam" id="PF01266"/>
    </source>
</evidence>
<evidence type="ECO:0000313" key="3">
    <source>
        <dbReference type="EMBL" id="MDP8148392.1"/>
    </source>
</evidence>
<dbReference type="InterPro" id="IPR006076">
    <property type="entry name" value="FAD-dep_OxRdtase"/>
</dbReference>
<dbReference type="EMBL" id="JASAXT010000006">
    <property type="protein sequence ID" value="MDP8148392.1"/>
    <property type="molecule type" value="Genomic_DNA"/>
</dbReference>
<dbReference type="EC" id="1.-.-.-" evidence="3"/>
<accession>A0AAW8CH94</accession>
<dbReference type="SUPFAM" id="SSF51905">
    <property type="entry name" value="FAD/NAD(P)-binding domain"/>
    <property type="match status" value="1"/>
</dbReference>
<organism evidence="3 4">
    <name type="scientific">Phocoenobacter atlanticus subsp. atlanticus</name>
    <dbReference type="NCBI Taxonomy" id="3061285"/>
    <lineage>
        <taxon>Bacteria</taxon>
        <taxon>Pseudomonadati</taxon>
        <taxon>Pseudomonadota</taxon>
        <taxon>Gammaproteobacteria</taxon>
        <taxon>Pasteurellales</taxon>
        <taxon>Pasteurellaceae</taxon>
        <taxon>Phocoenobacter</taxon>
        <taxon>Phocoenobacter atlanticus</taxon>
    </lineage>
</organism>
<dbReference type="RefSeq" id="WP_306347545.1">
    <property type="nucleotide sequence ID" value="NZ_JASAVU010000014.1"/>
</dbReference>
<dbReference type="Pfam" id="PF01266">
    <property type="entry name" value="DAO"/>
    <property type="match status" value="1"/>
</dbReference>
<keyword evidence="4" id="KW-1185">Reference proteome</keyword>
<evidence type="ECO:0000313" key="4">
    <source>
        <dbReference type="Proteomes" id="UP001226020"/>
    </source>
</evidence>
<dbReference type="GO" id="GO:0016491">
    <property type="term" value="F:oxidoreductase activity"/>
    <property type="evidence" value="ECO:0007669"/>
    <property type="project" value="UniProtKB-KW"/>
</dbReference>
<dbReference type="InterPro" id="IPR036188">
    <property type="entry name" value="FAD/NAD-bd_sf"/>
</dbReference>
<dbReference type="PANTHER" id="PTHR13847">
    <property type="entry name" value="SARCOSINE DEHYDROGENASE-RELATED"/>
    <property type="match status" value="1"/>
</dbReference>
<dbReference type="Gene3D" id="3.30.9.10">
    <property type="entry name" value="D-Amino Acid Oxidase, subunit A, domain 2"/>
    <property type="match status" value="1"/>
</dbReference>
<proteinExistence type="predicted"/>
<dbReference type="PANTHER" id="PTHR13847:SF281">
    <property type="entry name" value="FAD DEPENDENT OXIDOREDUCTASE DOMAIN-CONTAINING PROTEIN"/>
    <property type="match status" value="1"/>
</dbReference>
<comment type="caution">
    <text evidence="3">The sequence shown here is derived from an EMBL/GenBank/DDBJ whole genome shotgun (WGS) entry which is preliminary data.</text>
</comment>
<name>A0AAW8CH94_9PAST</name>
<evidence type="ECO:0000256" key="1">
    <source>
        <dbReference type="ARBA" id="ARBA00023002"/>
    </source>
</evidence>
<dbReference type="GO" id="GO:0005737">
    <property type="term" value="C:cytoplasm"/>
    <property type="evidence" value="ECO:0007669"/>
    <property type="project" value="TreeGrafter"/>
</dbReference>